<dbReference type="AlphaFoldDB" id="A0A4U0SRR5"/>
<dbReference type="OrthoDB" id="122135at2"/>
<dbReference type="InterPro" id="IPR036388">
    <property type="entry name" value="WH-like_DNA-bd_sf"/>
</dbReference>
<dbReference type="InterPro" id="IPR023187">
    <property type="entry name" value="Tscrpt_reg_MarR-type_CS"/>
</dbReference>
<dbReference type="PRINTS" id="PR00598">
    <property type="entry name" value="HTHMARR"/>
</dbReference>
<comment type="caution">
    <text evidence="5">The sequence shown here is derived from an EMBL/GenBank/DDBJ whole genome shotgun (WGS) entry which is preliminary data.</text>
</comment>
<dbReference type="RefSeq" id="WP_136728582.1">
    <property type="nucleotide sequence ID" value="NZ_SUMC01000057.1"/>
</dbReference>
<dbReference type="PROSITE" id="PS50995">
    <property type="entry name" value="HTH_MARR_2"/>
    <property type="match status" value="1"/>
</dbReference>
<dbReference type="PANTHER" id="PTHR33164:SF104">
    <property type="entry name" value="TRANSCRIPTIONAL REGULATORY PROTEIN"/>
    <property type="match status" value="1"/>
</dbReference>
<reference evidence="5 6" key="1">
    <citation type="submission" date="2019-04" db="EMBL/GenBank/DDBJ databases">
        <title>Streptomyces oryziradicis sp. nov., a novel actinomycete isolated from rhizosphere soil of rice (Oryza sativa L.).</title>
        <authorList>
            <person name="Li C."/>
        </authorList>
    </citation>
    <scope>NUCLEOTIDE SEQUENCE [LARGE SCALE GENOMIC DNA]</scope>
    <source>
        <strain evidence="5 6">NEAU-C40</strain>
    </source>
</reference>
<evidence type="ECO:0000259" key="4">
    <source>
        <dbReference type="PROSITE" id="PS50995"/>
    </source>
</evidence>
<dbReference type="SUPFAM" id="SSF46785">
    <property type="entry name" value="Winged helix' DNA-binding domain"/>
    <property type="match status" value="1"/>
</dbReference>
<gene>
    <name evidence="5" type="ORF">FCI23_37145</name>
</gene>
<keyword evidence="3" id="KW-0804">Transcription</keyword>
<keyword evidence="6" id="KW-1185">Reference proteome</keyword>
<dbReference type="InterPro" id="IPR000835">
    <property type="entry name" value="HTH_MarR-typ"/>
</dbReference>
<dbReference type="Pfam" id="PF01047">
    <property type="entry name" value="MarR"/>
    <property type="match status" value="1"/>
</dbReference>
<dbReference type="EMBL" id="SUMC01000057">
    <property type="protein sequence ID" value="TKA03085.1"/>
    <property type="molecule type" value="Genomic_DNA"/>
</dbReference>
<accession>A0A4U0SRR5</accession>
<evidence type="ECO:0000256" key="2">
    <source>
        <dbReference type="ARBA" id="ARBA00023125"/>
    </source>
</evidence>
<dbReference type="PROSITE" id="PS01117">
    <property type="entry name" value="HTH_MARR_1"/>
    <property type="match status" value="1"/>
</dbReference>
<dbReference type="SMART" id="SM00347">
    <property type="entry name" value="HTH_MARR"/>
    <property type="match status" value="1"/>
</dbReference>
<protein>
    <submittedName>
        <fullName evidence="5">MarR family transcriptional regulator</fullName>
    </submittedName>
</protein>
<organism evidence="5 6">
    <name type="scientific">Actinacidiphila oryziradicis</name>
    <dbReference type="NCBI Taxonomy" id="2571141"/>
    <lineage>
        <taxon>Bacteria</taxon>
        <taxon>Bacillati</taxon>
        <taxon>Actinomycetota</taxon>
        <taxon>Actinomycetes</taxon>
        <taxon>Kitasatosporales</taxon>
        <taxon>Streptomycetaceae</taxon>
        <taxon>Actinacidiphila</taxon>
    </lineage>
</organism>
<evidence type="ECO:0000256" key="3">
    <source>
        <dbReference type="ARBA" id="ARBA00023163"/>
    </source>
</evidence>
<feature type="domain" description="HTH marR-type" evidence="4">
    <location>
        <begin position="1"/>
        <end position="169"/>
    </location>
</feature>
<keyword evidence="1" id="KW-0805">Transcription regulation</keyword>
<dbReference type="Proteomes" id="UP000305778">
    <property type="component" value="Unassembled WGS sequence"/>
</dbReference>
<dbReference type="Gene3D" id="1.10.10.10">
    <property type="entry name" value="Winged helix-like DNA-binding domain superfamily/Winged helix DNA-binding domain"/>
    <property type="match status" value="1"/>
</dbReference>
<dbReference type="GO" id="GO:0003700">
    <property type="term" value="F:DNA-binding transcription factor activity"/>
    <property type="evidence" value="ECO:0007669"/>
    <property type="project" value="InterPro"/>
</dbReference>
<dbReference type="GO" id="GO:0006950">
    <property type="term" value="P:response to stress"/>
    <property type="evidence" value="ECO:0007669"/>
    <property type="project" value="TreeGrafter"/>
</dbReference>
<name>A0A4U0SRR5_9ACTN</name>
<evidence type="ECO:0000313" key="5">
    <source>
        <dbReference type="EMBL" id="TKA03085.1"/>
    </source>
</evidence>
<dbReference type="PANTHER" id="PTHR33164">
    <property type="entry name" value="TRANSCRIPTIONAL REGULATOR, MARR FAMILY"/>
    <property type="match status" value="1"/>
</dbReference>
<evidence type="ECO:0000256" key="1">
    <source>
        <dbReference type="ARBA" id="ARBA00023015"/>
    </source>
</evidence>
<proteinExistence type="predicted"/>
<evidence type="ECO:0000313" key="6">
    <source>
        <dbReference type="Proteomes" id="UP000305778"/>
    </source>
</evidence>
<dbReference type="InterPro" id="IPR039422">
    <property type="entry name" value="MarR/SlyA-like"/>
</dbReference>
<dbReference type="GO" id="GO:0003677">
    <property type="term" value="F:DNA binding"/>
    <property type="evidence" value="ECO:0007669"/>
    <property type="project" value="UniProtKB-KW"/>
</dbReference>
<dbReference type="InterPro" id="IPR036390">
    <property type="entry name" value="WH_DNA-bd_sf"/>
</dbReference>
<sequence>MSRISPPLPFTVHTPREQWAAARPELDISPMDVIGPVKRIQWLYEAALEPLYDAAPVTAPELDVLVQLRHNDEPLIARRIADRMRCSRAAISKTLAKLEKRGFIERRPNPADRRAALVTITEAGAEAVDAMFPRQLAVEADLLAGLGPDRGRVVAALNLLAGALERRAAG</sequence>
<keyword evidence="2" id="KW-0238">DNA-binding</keyword>